<dbReference type="EMBL" id="CARXXK010000004">
    <property type="protein sequence ID" value="CAI6365807.1"/>
    <property type="molecule type" value="Genomic_DNA"/>
</dbReference>
<gene>
    <name evidence="1" type="ORF">MEUPH1_LOCUS20478</name>
</gene>
<comment type="caution">
    <text evidence="1">The sequence shown here is derived from an EMBL/GenBank/DDBJ whole genome shotgun (WGS) entry which is preliminary data.</text>
</comment>
<proteinExistence type="predicted"/>
<reference evidence="1 2" key="1">
    <citation type="submission" date="2023-01" db="EMBL/GenBank/DDBJ databases">
        <authorList>
            <person name="Whitehead M."/>
        </authorList>
    </citation>
    <scope>NUCLEOTIDE SEQUENCE [LARGE SCALE GENOMIC DNA]</scope>
</reference>
<dbReference type="Proteomes" id="UP001160148">
    <property type="component" value="Unassembled WGS sequence"/>
</dbReference>
<name>A0AAV0XD92_9HEMI</name>
<accession>A0AAV0XD92</accession>
<organism evidence="1 2">
    <name type="scientific">Macrosiphum euphorbiae</name>
    <name type="common">potato aphid</name>
    <dbReference type="NCBI Taxonomy" id="13131"/>
    <lineage>
        <taxon>Eukaryota</taxon>
        <taxon>Metazoa</taxon>
        <taxon>Ecdysozoa</taxon>
        <taxon>Arthropoda</taxon>
        <taxon>Hexapoda</taxon>
        <taxon>Insecta</taxon>
        <taxon>Pterygota</taxon>
        <taxon>Neoptera</taxon>
        <taxon>Paraneoptera</taxon>
        <taxon>Hemiptera</taxon>
        <taxon>Sternorrhyncha</taxon>
        <taxon>Aphidomorpha</taxon>
        <taxon>Aphidoidea</taxon>
        <taxon>Aphididae</taxon>
        <taxon>Macrosiphini</taxon>
        <taxon>Macrosiphum</taxon>
    </lineage>
</organism>
<keyword evidence="2" id="KW-1185">Reference proteome</keyword>
<dbReference type="AlphaFoldDB" id="A0AAV0XD92"/>
<sequence length="84" mass="8988">MSPLGPPKIAYADSVSCPHGGVLVKFSTSNNRTSDGPHWLRYRHCAKLKNTTIGTHICVVRGPSAACGRPGGRTRFSELGERPA</sequence>
<evidence type="ECO:0000313" key="2">
    <source>
        <dbReference type="Proteomes" id="UP001160148"/>
    </source>
</evidence>
<protein>
    <submittedName>
        <fullName evidence="1">Uncharacterized protein</fullName>
    </submittedName>
</protein>
<evidence type="ECO:0000313" key="1">
    <source>
        <dbReference type="EMBL" id="CAI6365807.1"/>
    </source>
</evidence>